<dbReference type="GO" id="GO:0015074">
    <property type="term" value="P:DNA integration"/>
    <property type="evidence" value="ECO:0007669"/>
    <property type="project" value="InterPro"/>
</dbReference>
<protein>
    <recommendedName>
        <fullName evidence="1">Integrase catalytic domain-containing protein</fullName>
    </recommendedName>
</protein>
<dbReference type="EMBL" id="MFBY01000013">
    <property type="protein sequence ID" value="OGE13973.1"/>
    <property type="molecule type" value="Genomic_DNA"/>
</dbReference>
<dbReference type="PANTHER" id="PTHR35004">
    <property type="entry name" value="TRANSPOSASE RV3428C-RELATED"/>
    <property type="match status" value="1"/>
</dbReference>
<organism evidence="2 3">
    <name type="scientific">Candidatus Curtissbacteria bacterium RIFCSPLOWO2_12_FULL_38_9</name>
    <dbReference type="NCBI Taxonomy" id="1797735"/>
    <lineage>
        <taxon>Bacteria</taxon>
        <taxon>Candidatus Curtissiibacteriota</taxon>
    </lineage>
</organism>
<dbReference type="Proteomes" id="UP000177300">
    <property type="component" value="Unassembled WGS sequence"/>
</dbReference>
<evidence type="ECO:0000259" key="1">
    <source>
        <dbReference type="PROSITE" id="PS50994"/>
    </source>
</evidence>
<evidence type="ECO:0000313" key="3">
    <source>
        <dbReference type="Proteomes" id="UP000177300"/>
    </source>
</evidence>
<dbReference type="InterPro" id="IPR036388">
    <property type="entry name" value="WH-like_DNA-bd_sf"/>
</dbReference>
<dbReference type="PROSITE" id="PS50994">
    <property type="entry name" value="INTEGRASE"/>
    <property type="match status" value="1"/>
</dbReference>
<dbReference type="InterPro" id="IPR036397">
    <property type="entry name" value="RNaseH_sf"/>
</dbReference>
<feature type="domain" description="Integrase catalytic" evidence="1">
    <location>
        <begin position="116"/>
        <end position="296"/>
    </location>
</feature>
<dbReference type="Gene3D" id="3.30.420.10">
    <property type="entry name" value="Ribonuclease H-like superfamily/Ribonuclease H"/>
    <property type="match status" value="1"/>
</dbReference>
<comment type="caution">
    <text evidence="2">The sequence shown here is derived from an EMBL/GenBank/DDBJ whole genome shotgun (WGS) entry which is preliminary data.</text>
</comment>
<accession>A0A1F5IC62</accession>
<dbReference type="SUPFAM" id="SSF46689">
    <property type="entry name" value="Homeodomain-like"/>
    <property type="match status" value="1"/>
</dbReference>
<dbReference type="Pfam" id="PF13384">
    <property type="entry name" value="HTH_23"/>
    <property type="match status" value="1"/>
</dbReference>
<proteinExistence type="predicted"/>
<dbReference type="AlphaFoldDB" id="A0A1F5IC62"/>
<evidence type="ECO:0000313" key="2">
    <source>
        <dbReference type="EMBL" id="OGE13973.1"/>
    </source>
</evidence>
<dbReference type="Gene3D" id="1.10.10.10">
    <property type="entry name" value="Winged helix-like DNA-binding domain superfamily/Winged helix DNA-binding domain"/>
    <property type="match status" value="1"/>
</dbReference>
<sequence length="298" mass="35390">MRANPKEIIRRVNKGNKVADVASALSIHRSTVYRWMRRAKTARGNLSSLSLVRKSTRPHTIHRYNFTQQERMDIEKYRQKTGQMAEKITRKLNLPASWRTVHRFLKIKGFVREYGYHRRPRFQDTVHMHAKNTKTVGYLQMDVKYVTPELSGLTWTCFEYAVIDIFSRYKEAVILNHLDQDGSMAALLEILPQLPFKPVFIQTDNGLEFQGRFQALCKKLHLKHHWIHKSTPNENALIERSFRTDEEEFFFRMEKAPVHYDELRVWFANWLHEYNYERLHLGINLKTPYEIVANVLSG</sequence>
<dbReference type="GO" id="GO:0003676">
    <property type="term" value="F:nucleic acid binding"/>
    <property type="evidence" value="ECO:0007669"/>
    <property type="project" value="InterPro"/>
</dbReference>
<dbReference type="InterPro" id="IPR001584">
    <property type="entry name" value="Integrase_cat-core"/>
</dbReference>
<dbReference type="Pfam" id="PF13683">
    <property type="entry name" value="rve_3"/>
    <property type="match status" value="1"/>
</dbReference>
<reference evidence="2 3" key="1">
    <citation type="journal article" date="2016" name="Nat. Commun.">
        <title>Thousands of microbial genomes shed light on interconnected biogeochemical processes in an aquifer system.</title>
        <authorList>
            <person name="Anantharaman K."/>
            <person name="Brown C.T."/>
            <person name="Hug L.A."/>
            <person name="Sharon I."/>
            <person name="Castelle C.J."/>
            <person name="Probst A.J."/>
            <person name="Thomas B.C."/>
            <person name="Singh A."/>
            <person name="Wilkins M.J."/>
            <person name="Karaoz U."/>
            <person name="Brodie E.L."/>
            <person name="Williams K.H."/>
            <person name="Hubbard S.S."/>
            <person name="Banfield J.F."/>
        </authorList>
    </citation>
    <scope>NUCLEOTIDE SEQUENCE [LARGE SCALE GENOMIC DNA]</scope>
</reference>
<name>A0A1F5IC62_9BACT</name>
<dbReference type="InterPro" id="IPR012337">
    <property type="entry name" value="RNaseH-like_sf"/>
</dbReference>
<gene>
    <name evidence="2" type="ORF">A3G14_03840</name>
</gene>
<dbReference type="PANTHER" id="PTHR35004:SF7">
    <property type="entry name" value="INTEGRASE PROTEIN"/>
    <property type="match status" value="1"/>
</dbReference>
<dbReference type="InterPro" id="IPR009057">
    <property type="entry name" value="Homeodomain-like_sf"/>
</dbReference>
<dbReference type="SUPFAM" id="SSF53098">
    <property type="entry name" value="Ribonuclease H-like"/>
    <property type="match status" value="1"/>
</dbReference>